<dbReference type="SUPFAM" id="SSF56300">
    <property type="entry name" value="Metallo-dependent phosphatases"/>
    <property type="match status" value="1"/>
</dbReference>
<dbReference type="CDD" id="cd07384">
    <property type="entry name" value="MPP_Cdc1_like"/>
    <property type="match status" value="1"/>
</dbReference>
<evidence type="ECO:0000256" key="2">
    <source>
        <dbReference type="ARBA" id="ARBA00022692"/>
    </source>
</evidence>
<evidence type="ECO:0000256" key="1">
    <source>
        <dbReference type="ARBA" id="ARBA00004141"/>
    </source>
</evidence>
<dbReference type="Gene3D" id="3.60.21.10">
    <property type="match status" value="1"/>
</dbReference>
<dbReference type="GO" id="GO:0006506">
    <property type="term" value="P:GPI anchor biosynthetic process"/>
    <property type="evidence" value="ECO:0007669"/>
    <property type="project" value="InterPro"/>
</dbReference>
<feature type="transmembrane region" description="Helical" evidence="5">
    <location>
        <begin position="507"/>
        <end position="530"/>
    </location>
</feature>
<gene>
    <name evidence="7" type="ORF">NE237_028788</name>
</gene>
<proteinExistence type="predicted"/>
<keyword evidence="3 5" id="KW-1133">Transmembrane helix</keyword>
<evidence type="ECO:0000256" key="4">
    <source>
        <dbReference type="ARBA" id="ARBA00023136"/>
    </source>
</evidence>
<dbReference type="EMBL" id="JAMYWD010000012">
    <property type="protein sequence ID" value="KAJ4951956.1"/>
    <property type="molecule type" value="Genomic_DNA"/>
</dbReference>
<feature type="transmembrane region" description="Helical" evidence="5">
    <location>
        <begin position="362"/>
        <end position="379"/>
    </location>
</feature>
<dbReference type="AlphaFoldDB" id="A0A9Q0GRV2"/>
<organism evidence="7 8">
    <name type="scientific">Protea cynaroides</name>
    <dbReference type="NCBI Taxonomy" id="273540"/>
    <lineage>
        <taxon>Eukaryota</taxon>
        <taxon>Viridiplantae</taxon>
        <taxon>Streptophyta</taxon>
        <taxon>Embryophyta</taxon>
        <taxon>Tracheophyta</taxon>
        <taxon>Spermatophyta</taxon>
        <taxon>Magnoliopsida</taxon>
        <taxon>Proteales</taxon>
        <taxon>Proteaceae</taxon>
        <taxon>Protea</taxon>
    </lineage>
</organism>
<dbReference type="GO" id="GO:0016020">
    <property type="term" value="C:membrane"/>
    <property type="evidence" value="ECO:0007669"/>
    <property type="project" value="UniProtKB-SubCell"/>
</dbReference>
<evidence type="ECO:0000256" key="5">
    <source>
        <dbReference type="SAM" id="Phobius"/>
    </source>
</evidence>
<evidence type="ECO:0000256" key="3">
    <source>
        <dbReference type="ARBA" id="ARBA00022989"/>
    </source>
</evidence>
<evidence type="ECO:0000313" key="7">
    <source>
        <dbReference type="EMBL" id="KAJ4951956.1"/>
    </source>
</evidence>
<name>A0A9Q0GRV2_9MAGN</name>
<accession>A0A9Q0GRV2</accession>
<dbReference type="Proteomes" id="UP001141806">
    <property type="component" value="Unassembled WGS sequence"/>
</dbReference>
<dbReference type="PANTHER" id="PTHR13315">
    <property type="entry name" value="METALLO PHOSPHOESTERASE RELATED"/>
    <property type="match status" value="1"/>
</dbReference>
<keyword evidence="2 5" id="KW-0812">Transmembrane</keyword>
<comment type="caution">
    <text evidence="7">The sequence shown here is derived from an EMBL/GenBank/DDBJ whole genome shotgun (WGS) entry which is preliminary data.</text>
</comment>
<evidence type="ECO:0000313" key="8">
    <source>
        <dbReference type="Proteomes" id="UP001141806"/>
    </source>
</evidence>
<dbReference type="InterPro" id="IPR004843">
    <property type="entry name" value="Calcineurin-like_PHP"/>
</dbReference>
<protein>
    <recommendedName>
        <fullName evidence="6">Calcineurin-like phosphoesterase domain-containing protein</fullName>
    </recommendedName>
</protein>
<dbReference type="FunFam" id="3.60.21.10:FF:000050">
    <property type="entry name" value="Calcineurin-like metallo-phosphoesterase superfamily protein"/>
    <property type="match status" value="1"/>
</dbReference>
<evidence type="ECO:0000259" key="6">
    <source>
        <dbReference type="Pfam" id="PF00149"/>
    </source>
</evidence>
<feature type="domain" description="Calcineurin-like phosphoesterase" evidence="6">
    <location>
        <begin position="57"/>
        <end position="297"/>
    </location>
</feature>
<sequence length="538" mass="61957">MWKLTVFLCCVWALSLLYGEMVAFWLPSMWTCSWPQLRRASSSQMMGEEAYLDDFVKVAVITDPQLMDKTSLGLAPKSLALEIAQFYTDLYMRRSYFASILPFKPDVILFLGDYFDGGPVLSDEEWQESLSRFRHIFKLNHQRKTSDTPVYFLSGNHDVGYASLYSRSPEVMRRYESEFGARNYHFTVGEIEFIAVDAQTLDGPLHRNFTFTSWNFVKNISTDARLNPKVLLTHIPLYRPDWTSCGPHRSSPIINQRVSHAAYDKEIIYQNYLSEETSNHLLDLVKPVLVLSGHDHDQCTVTHLRKFGPVTEHTVGTVSWQQGNLYPSFMLLSVSKLSFSNRTDLEDAVSTQLCFLPMQTHIYIWYLSLFVITILVLLLRPANGFGYWNHFSRFVGTIRRAISENIFRGGQKEKDEDEICEYETIWDAEGSMHLIKKASNVSFTGSSDTQLVGRGNAVVRSVMKKQISRDTNASFAVEMNADVRLDGTGKFPQRSTSKFRTMVIRRLFRTFQMLTVIAALNVPLYMMLLFKDWIDHSY</sequence>
<dbReference type="Pfam" id="PF00149">
    <property type="entry name" value="Metallophos"/>
    <property type="match status" value="1"/>
</dbReference>
<dbReference type="GO" id="GO:0016787">
    <property type="term" value="F:hydrolase activity"/>
    <property type="evidence" value="ECO:0007669"/>
    <property type="project" value="InterPro"/>
</dbReference>
<dbReference type="PANTHER" id="PTHR13315:SF4">
    <property type="entry name" value="METALLOPHOSPHOESTERASE, ISOFORM E"/>
    <property type="match status" value="1"/>
</dbReference>
<comment type="subcellular location">
    <subcellularLocation>
        <location evidence="1">Membrane</location>
        <topology evidence="1">Multi-pass membrane protein</topology>
    </subcellularLocation>
</comment>
<keyword evidence="4 5" id="KW-0472">Membrane</keyword>
<keyword evidence="8" id="KW-1185">Reference proteome</keyword>
<reference evidence="7" key="1">
    <citation type="journal article" date="2023" name="Plant J.">
        <title>The genome of the king protea, Protea cynaroides.</title>
        <authorList>
            <person name="Chang J."/>
            <person name="Duong T.A."/>
            <person name="Schoeman C."/>
            <person name="Ma X."/>
            <person name="Roodt D."/>
            <person name="Barker N."/>
            <person name="Li Z."/>
            <person name="Van de Peer Y."/>
            <person name="Mizrachi E."/>
        </authorList>
    </citation>
    <scope>NUCLEOTIDE SEQUENCE</scope>
    <source>
        <tissue evidence="7">Young leaves</tissue>
    </source>
</reference>
<dbReference type="InterPro" id="IPR029052">
    <property type="entry name" value="Metallo-depent_PP-like"/>
</dbReference>
<dbReference type="InterPro" id="IPR033308">
    <property type="entry name" value="PGAP5/Cdc1/Ted1"/>
</dbReference>
<dbReference type="OrthoDB" id="5977743at2759"/>
<dbReference type="GO" id="GO:0005783">
    <property type="term" value="C:endoplasmic reticulum"/>
    <property type="evidence" value="ECO:0007669"/>
    <property type="project" value="TreeGrafter"/>
</dbReference>